<dbReference type="Proteomes" id="UP000887569">
    <property type="component" value="Unplaced"/>
</dbReference>
<proteinExistence type="predicted"/>
<evidence type="ECO:0000313" key="1">
    <source>
        <dbReference type="Proteomes" id="UP000887569"/>
    </source>
</evidence>
<name>A0A915B7X4_PARUN</name>
<evidence type="ECO:0000313" key="2">
    <source>
        <dbReference type="WBParaSite" id="PgR030_g014_t05"/>
    </source>
</evidence>
<keyword evidence="1" id="KW-1185">Reference proteome</keyword>
<organism evidence="1 2">
    <name type="scientific">Parascaris univalens</name>
    <name type="common">Nematode worm</name>
    <dbReference type="NCBI Taxonomy" id="6257"/>
    <lineage>
        <taxon>Eukaryota</taxon>
        <taxon>Metazoa</taxon>
        <taxon>Ecdysozoa</taxon>
        <taxon>Nematoda</taxon>
        <taxon>Chromadorea</taxon>
        <taxon>Rhabditida</taxon>
        <taxon>Spirurina</taxon>
        <taxon>Ascaridomorpha</taxon>
        <taxon>Ascaridoidea</taxon>
        <taxon>Ascarididae</taxon>
        <taxon>Parascaris</taxon>
    </lineage>
</organism>
<reference evidence="2" key="1">
    <citation type="submission" date="2022-11" db="UniProtKB">
        <authorList>
            <consortium name="WormBaseParasite"/>
        </authorList>
    </citation>
    <scope>IDENTIFICATION</scope>
</reference>
<accession>A0A915B7X4</accession>
<dbReference type="WBParaSite" id="PgR030_g014_t05">
    <property type="protein sequence ID" value="PgR030_g014_t05"/>
    <property type="gene ID" value="PgR030_g014"/>
</dbReference>
<sequence>KMENADDRELAALLPPQVLNVFLNDFSFSTFTAVQLFSTFDGIVVFDLPIIHLV</sequence>
<dbReference type="AlphaFoldDB" id="A0A915B7X4"/>
<protein>
    <submittedName>
        <fullName evidence="2">ATP-dependent RNA helicase</fullName>
    </submittedName>
</protein>